<feature type="transmembrane region" description="Helical" evidence="8">
    <location>
        <begin position="29"/>
        <end position="50"/>
    </location>
</feature>
<dbReference type="OrthoDB" id="196786at2"/>
<name>A0A328AK23_9CAUL</name>
<evidence type="ECO:0000313" key="11">
    <source>
        <dbReference type="Proteomes" id="UP000249254"/>
    </source>
</evidence>
<keyword evidence="5" id="KW-0697">Rotamase</keyword>
<evidence type="ECO:0000256" key="5">
    <source>
        <dbReference type="ARBA" id="ARBA00023110"/>
    </source>
</evidence>
<dbReference type="InterPro" id="IPR000297">
    <property type="entry name" value="PPIase_PpiC"/>
</dbReference>
<gene>
    <name evidence="10" type="ORF">DJ017_09935</name>
</gene>
<keyword evidence="8" id="KW-0812">Transmembrane</keyword>
<keyword evidence="10" id="KW-0413">Isomerase</keyword>
<evidence type="ECO:0000259" key="9">
    <source>
        <dbReference type="Pfam" id="PF13145"/>
    </source>
</evidence>
<dbReference type="Gene3D" id="3.10.50.40">
    <property type="match status" value="1"/>
</dbReference>
<dbReference type="Proteomes" id="UP000249254">
    <property type="component" value="Unassembled WGS sequence"/>
</dbReference>
<feature type="domain" description="PpiC" evidence="9">
    <location>
        <begin position="131"/>
        <end position="254"/>
    </location>
</feature>
<dbReference type="SUPFAM" id="SSF109998">
    <property type="entry name" value="Triger factor/SurA peptide-binding domain-like"/>
    <property type="match status" value="1"/>
</dbReference>
<dbReference type="InterPro" id="IPR050245">
    <property type="entry name" value="PrsA_foldase"/>
</dbReference>
<evidence type="ECO:0000256" key="1">
    <source>
        <dbReference type="ARBA" id="ARBA00000971"/>
    </source>
</evidence>
<dbReference type="InterPro" id="IPR046357">
    <property type="entry name" value="PPIase_dom_sf"/>
</dbReference>
<evidence type="ECO:0000256" key="3">
    <source>
        <dbReference type="ARBA" id="ARBA00013194"/>
    </source>
</evidence>
<dbReference type="EC" id="5.2.1.8" evidence="3"/>
<accession>A0A328AK23</accession>
<dbReference type="AlphaFoldDB" id="A0A328AK23"/>
<dbReference type="RefSeq" id="WP_111528571.1">
    <property type="nucleotide sequence ID" value="NZ_JBHRSG010000004.1"/>
</dbReference>
<dbReference type="PANTHER" id="PTHR47245:SF2">
    <property type="entry name" value="PEPTIDYL-PROLYL CIS-TRANS ISOMERASE HP_0175-RELATED"/>
    <property type="match status" value="1"/>
</dbReference>
<dbReference type="GO" id="GO:0003755">
    <property type="term" value="F:peptidyl-prolyl cis-trans isomerase activity"/>
    <property type="evidence" value="ECO:0007669"/>
    <property type="project" value="UniProtKB-KW"/>
</dbReference>
<evidence type="ECO:0000256" key="6">
    <source>
        <dbReference type="ARBA" id="ARBA00030642"/>
    </source>
</evidence>
<dbReference type="Gene3D" id="1.10.4030.10">
    <property type="entry name" value="Porin chaperone SurA, peptide-binding domain"/>
    <property type="match status" value="1"/>
</dbReference>
<sequence length="290" mass="31828">MASIAETQTKGGWTAPLIRPVRRAAREPLVHFLLIGAVLFLLLTAVRAGGRPTVRISEQELNQLVGYWQMQSGRPPTKTELAAILQDRVDEELLAREAQRLGLDREDMIVRRRLAQKMAFASEDVGAIPEPAEAQLRDYYAQHRNQYATPAHIAMRQVVFSADRGPQAQAAAAEALAELRRGGSPAGDPFLLPLSYADVSPADLTRDYGAEFARTIQAAPLGTWIGPITSPYGVHLVRVEGRQGADVAAFDAVRSDVRDAWIAERRAANNAAFLKSLRKRYRVVVAGEAQ</sequence>
<comment type="similarity">
    <text evidence="2">Belongs to the PpiC/parvulin rotamase family.</text>
</comment>
<dbReference type="EMBL" id="QFYQ01000001">
    <property type="protein sequence ID" value="RAK54821.1"/>
    <property type="molecule type" value="Genomic_DNA"/>
</dbReference>
<keyword evidence="11" id="KW-1185">Reference proteome</keyword>
<evidence type="ECO:0000313" key="10">
    <source>
        <dbReference type="EMBL" id="RAK54821.1"/>
    </source>
</evidence>
<keyword evidence="8" id="KW-1133">Transmembrane helix</keyword>
<dbReference type="Pfam" id="PF13145">
    <property type="entry name" value="Rotamase_2"/>
    <property type="match status" value="1"/>
</dbReference>
<evidence type="ECO:0000256" key="8">
    <source>
        <dbReference type="SAM" id="Phobius"/>
    </source>
</evidence>
<evidence type="ECO:0000256" key="4">
    <source>
        <dbReference type="ARBA" id="ARBA00018370"/>
    </source>
</evidence>
<reference evidence="11" key="1">
    <citation type="submission" date="2018-05" db="EMBL/GenBank/DDBJ databases">
        <authorList>
            <person name="Li X."/>
        </authorList>
    </citation>
    <scope>NUCLEOTIDE SEQUENCE [LARGE SCALE GENOMIC DNA]</scope>
    <source>
        <strain evidence="11">LX32</strain>
    </source>
</reference>
<comment type="caution">
    <text evidence="10">The sequence shown here is derived from an EMBL/GenBank/DDBJ whole genome shotgun (WGS) entry which is preliminary data.</text>
</comment>
<evidence type="ECO:0000256" key="2">
    <source>
        <dbReference type="ARBA" id="ARBA00007656"/>
    </source>
</evidence>
<organism evidence="10 11">
    <name type="scientific">Phenylobacterium soli</name>
    <dbReference type="NCBI Taxonomy" id="2170551"/>
    <lineage>
        <taxon>Bacteria</taxon>
        <taxon>Pseudomonadati</taxon>
        <taxon>Pseudomonadota</taxon>
        <taxon>Alphaproteobacteria</taxon>
        <taxon>Caulobacterales</taxon>
        <taxon>Caulobacteraceae</taxon>
        <taxon>Phenylobacterium</taxon>
    </lineage>
</organism>
<keyword evidence="8" id="KW-0472">Membrane</keyword>
<dbReference type="InterPro" id="IPR027304">
    <property type="entry name" value="Trigger_fact/SurA_dom_sf"/>
</dbReference>
<dbReference type="PANTHER" id="PTHR47245">
    <property type="entry name" value="PEPTIDYLPROLYL ISOMERASE"/>
    <property type="match status" value="1"/>
</dbReference>
<evidence type="ECO:0000256" key="7">
    <source>
        <dbReference type="ARBA" id="ARBA00031484"/>
    </source>
</evidence>
<protein>
    <recommendedName>
        <fullName evidence="4">Parvulin-like PPIase</fullName>
        <ecNumber evidence="3">5.2.1.8</ecNumber>
    </recommendedName>
    <alternativeName>
        <fullName evidence="6">Peptidyl-prolyl cis-trans isomerase plp</fullName>
    </alternativeName>
    <alternativeName>
        <fullName evidence="7">Rotamase plp</fullName>
    </alternativeName>
</protein>
<proteinExistence type="inferred from homology"/>
<comment type="catalytic activity">
    <reaction evidence="1">
        <text>[protein]-peptidylproline (omega=180) = [protein]-peptidylproline (omega=0)</text>
        <dbReference type="Rhea" id="RHEA:16237"/>
        <dbReference type="Rhea" id="RHEA-COMP:10747"/>
        <dbReference type="Rhea" id="RHEA-COMP:10748"/>
        <dbReference type="ChEBI" id="CHEBI:83833"/>
        <dbReference type="ChEBI" id="CHEBI:83834"/>
        <dbReference type="EC" id="5.2.1.8"/>
    </reaction>
</comment>